<name>A0A917L1L2_9ACTN</name>
<dbReference type="Proteomes" id="UP000625682">
    <property type="component" value="Unassembled WGS sequence"/>
</dbReference>
<reference evidence="2" key="1">
    <citation type="journal article" date="2014" name="Int. J. Syst. Evol. Microbiol.">
        <title>Complete genome sequence of Corynebacterium casei LMG S-19264T (=DSM 44701T), isolated from a smear-ripened cheese.</title>
        <authorList>
            <consortium name="US DOE Joint Genome Institute (JGI-PGF)"/>
            <person name="Walter F."/>
            <person name="Albersmeier A."/>
            <person name="Kalinowski J."/>
            <person name="Ruckert C."/>
        </authorList>
    </citation>
    <scope>NUCLEOTIDE SEQUENCE</scope>
    <source>
        <strain evidence="2">CGMCC 4.7272</strain>
    </source>
</reference>
<keyword evidence="3" id="KW-1185">Reference proteome</keyword>
<evidence type="ECO:0000256" key="1">
    <source>
        <dbReference type="SAM" id="MobiDB-lite"/>
    </source>
</evidence>
<comment type="caution">
    <text evidence="2">The sequence shown here is derived from an EMBL/GenBank/DDBJ whole genome shotgun (WGS) entry which is preliminary data.</text>
</comment>
<feature type="compositionally biased region" description="Low complexity" evidence="1">
    <location>
        <begin position="31"/>
        <end position="56"/>
    </location>
</feature>
<evidence type="ECO:0000313" key="2">
    <source>
        <dbReference type="EMBL" id="GGJ38425.1"/>
    </source>
</evidence>
<feature type="compositionally biased region" description="Basic and acidic residues" evidence="1">
    <location>
        <begin position="58"/>
        <end position="68"/>
    </location>
</feature>
<reference evidence="2" key="2">
    <citation type="submission" date="2020-09" db="EMBL/GenBank/DDBJ databases">
        <authorList>
            <person name="Sun Q."/>
            <person name="Zhou Y."/>
        </authorList>
    </citation>
    <scope>NUCLEOTIDE SEQUENCE</scope>
    <source>
        <strain evidence="2">CGMCC 4.7272</strain>
    </source>
</reference>
<accession>A0A917L1L2</accession>
<dbReference type="AlphaFoldDB" id="A0A917L1L2"/>
<evidence type="ECO:0000313" key="3">
    <source>
        <dbReference type="Proteomes" id="UP000625682"/>
    </source>
</evidence>
<dbReference type="RefSeq" id="WP_189148617.1">
    <property type="nucleotide sequence ID" value="NZ_BAABER010000010.1"/>
</dbReference>
<organism evidence="2 3">
    <name type="scientific">Streptomyces lacrimifluminis</name>
    <dbReference type="NCBI Taxonomy" id="1500077"/>
    <lineage>
        <taxon>Bacteria</taxon>
        <taxon>Bacillati</taxon>
        <taxon>Actinomycetota</taxon>
        <taxon>Actinomycetes</taxon>
        <taxon>Kitasatosporales</taxon>
        <taxon>Streptomycetaceae</taxon>
        <taxon>Streptomyces</taxon>
    </lineage>
</organism>
<proteinExistence type="predicted"/>
<feature type="region of interest" description="Disordered" evidence="1">
    <location>
        <begin position="29"/>
        <end position="68"/>
    </location>
</feature>
<dbReference type="EMBL" id="BMMU01000011">
    <property type="protein sequence ID" value="GGJ38425.1"/>
    <property type="molecule type" value="Genomic_DNA"/>
</dbReference>
<gene>
    <name evidence="2" type="ORF">GCM10012282_38970</name>
</gene>
<sequence>MATAVFGLAYAARLRRTHPDRYQRLGTRHLTTAGPVAPTVATAGPDPAAGTPTSTARLLDHSPGDRHA</sequence>
<protein>
    <submittedName>
        <fullName evidence="2">Uncharacterized protein</fullName>
    </submittedName>
</protein>